<feature type="transmembrane region" description="Helical" evidence="1">
    <location>
        <begin position="142"/>
        <end position="163"/>
    </location>
</feature>
<keyword evidence="1" id="KW-1133">Transmembrane helix</keyword>
<dbReference type="Proteomes" id="UP000217199">
    <property type="component" value="Unassembled WGS sequence"/>
</dbReference>
<comment type="caution">
    <text evidence="2">The sequence shown here is derived from an EMBL/GenBank/DDBJ whole genome shotgun (WGS) entry which is preliminary data.</text>
</comment>
<accession>A0A286U718</accession>
<evidence type="ECO:0000313" key="2">
    <source>
        <dbReference type="EMBL" id="PAV15373.1"/>
    </source>
</evidence>
<reference evidence="2 3" key="1">
    <citation type="journal article" date="2017" name="Mol. Ecol.">
        <title>Comparative and population genomic landscape of Phellinus noxius: A hypervariable fungus causing root rot in trees.</title>
        <authorList>
            <person name="Chung C.L."/>
            <person name="Lee T.J."/>
            <person name="Akiba M."/>
            <person name="Lee H.H."/>
            <person name="Kuo T.H."/>
            <person name="Liu D."/>
            <person name="Ke H.M."/>
            <person name="Yokoi T."/>
            <person name="Roa M.B."/>
            <person name="Lu M.J."/>
            <person name="Chang Y.Y."/>
            <person name="Ann P.J."/>
            <person name="Tsai J.N."/>
            <person name="Chen C.Y."/>
            <person name="Tzean S.S."/>
            <person name="Ota Y."/>
            <person name="Hattori T."/>
            <person name="Sahashi N."/>
            <person name="Liou R.F."/>
            <person name="Kikuchi T."/>
            <person name="Tsai I.J."/>
        </authorList>
    </citation>
    <scope>NUCLEOTIDE SEQUENCE [LARGE SCALE GENOMIC DNA]</scope>
    <source>
        <strain evidence="2 3">FFPRI411160</strain>
    </source>
</reference>
<protein>
    <submittedName>
        <fullName evidence="2">Uncharacterized protein</fullName>
    </submittedName>
</protein>
<sequence length="263" mass="28969">MDPSGFQAVLLSINSSEVVYQGSWAETPISGQNSFAYSTSINSSSVFLHFSGSAIRVIGEVPSGDGLLLVNYTLDGGTPKSTKLQSSNEGLNHVLFDSPILSNGQHTLAIDVVCTGIGRNYTIQSFKTFNPSPCRQIPSHSMQALVGILFSLLGLIIVFIIFIGRRMRQDRIQIKPLFRLGNTKEKSLVPYPILSYLQSEETDLQATTHRKVSQKGRLETAHPRFNPLLDTFEVNTRGSRRVSYSTAATLVTTVDPFLEKEEI</sequence>
<dbReference type="EMBL" id="NBII01000010">
    <property type="protein sequence ID" value="PAV15373.1"/>
    <property type="molecule type" value="Genomic_DNA"/>
</dbReference>
<keyword evidence="3" id="KW-1185">Reference proteome</keyword>
<dbReference type="OrthoDB" id="3265734at2759"/>
<proteinExistence type="predicted"/>
<dbReference type="Gene3D" id="2.60.120.260">
    <property type="entry name" value="Galactose-binding domain-like"/>
    <property type="match status" value="1"/>
</dbReference>
<dbReference type="InParanoid" id="A0A286U718"/>
<evidence type="ECO:0000256" key="1">
    <source>
        <dbReference type="SAM" id="Phobius"/>
    </source>
</evidence>
<evidence type="ECO:0000313" key="3">
    <source>
        <dbReference type="Proteomes" id="UP000217199"/>
    </source>
</evidence>
<dbReference type="AlphaFoldDB" id="A0A286U718"/>
<keyword evidence="1" id="KW-0472">Membrane</keyword>
<name>A0A286U718_9AGAM</name>
<keyword evidence="1" id="KW-0812">Transmembrane</keyword>
<gene>
    <name evidence="2" type="ORF">PNOK_0913600</name>
</gene>
<organism evidence="2 3">
    <name type="scientific">Pyrrhoderma noxium</name>
    <dbReference type="NCBI Taxonomy" id="2282107"/>
    <lineage>
        <taxon>Eukaryota</taxon>
        <taxon>Fungi</taxon>
        <taxon>Dikarya</taxon>
        <taxon>Basidiomycota</taxon>
        <taxon>Agaricomycotina</taxon>
        <taxon>Agaricomycetes</taxon>
        <taxon>Hymenochaetales</taxon>
        <taxon>Hymenochaetaceae</taxon>
        <taxon>Pyrrhoderma</taxon>
    </lineage>
</organism>